<evidence type="ECO:0000313" key="10">
    <source>
        <dbReference type="Proteomes" id="UP000186583"/>
    </source>
</evidence>
<evidence type="ECO:0000256" key="5">
    <source>
        <dbReference type="ARBA" id="ARBA00023002"/>
    </source>
</evidence>
<keyword evidence="10" id="KW-1185">Reference proteome</keyword>
<keyword evidence="4" id="KW-0479">Metal-binding</keyword>
<evidence type="ECO:0000256" key="8">
    <source>
        <dbReference type="SAM" id="Phobius"/>
    </source>
</evidence>
<evidence type="ECO:0000256" key="7">
    <source>
        <dbReference type="ARBA" id="ARBA00023033"/>
    </source>
</evidence>
<keyword evidence="6" id="KW-0408">Iron</keyword>
<evidence type="ECO:0000256" key="4">
    <source>
        <dbReference type="ARBA" id="ARBA00022723"/>
    </source>
</evidence>
<dbReference type="STRING" id="708187.A0A1Q8S6L8"/>
<protein>
    <submittedName>
        <fullName evidence="9">Uncharacterized protein</fullName>
    </submittedName>
</protein>
<dbReference type="EMBL" id="MPGH01000011">
    <property type="protein sequence ID" value="OLN97016.1"/>
    <property type="molecule type" value="Genomic_DNA"/>
</dbReference>
<sequence length="244" mass="27548">MAPTSPYFHHLISSWPTIGFAASGFVLLLIITSRAFISIPYPPGMRLVGEPKGATRFSIRTRLRYYIDCEGLFREAHDNYSKKGIPVVIPSLGFRHSVILPISYMRWILNQSEQHLLLGEAFAEVDQVQWAMGHDRYVVDGWQGLLVKTELNTVLERICASLNDELGPAFDKRLGTDTDWKEVDVLTATRLVVTQASSRFMVGLPLCRNEEYVRITVDINESLVSTLASLEVVPEFCDLSSEPW</sequence>
<evidence type="ECO:0000256" key="2">
    <source>
        <dbReference type="ARBA" id="ARBA00010617"/>
    </source>
</evidence>
<comment type="caution">
    <text evidence="9">The sequence shown here is derived from an EMBL/GenBank/DDBJ whole genome shotgun (WGS) entry which is preliminary data.</text>
</comment>
<evidence type="ECO:0000256" key="1">
    <source>
        <dbReference type="ARBA" id="ARBA00001971"/>
    </source>
</evidence>
<evidence type="ECO:0000313" key="9">
    <source>
        <dbReference type="EMBL" id="OLN97016.1"/>
    </source>
</evidence>
<accession>A0A1Q8S6L8</accession>
<comment type="cofactor">
    <cofactor evidence="1">
        <name>heme</name>
        <dbReference type="ChEBI" id="CHEBI:30413"/>
    </cofactor>
</comment>
<reference evidence="9 10" key="1">
    <citation type="submission" date="2016-11" db="EMBL/GenBank/DDBJ databases">
        <title>Draft Genome Assembly of Colletotrichum chlorophyti a pathogen of herbaceous plants.</title>
        <authorList>
            <person name="Gan P."/>
            <person name="Narusaka M."/>
            <person name="Tsushima A."/>
            <person name="Narusaka Y."/>
            <person name="Takano Y."/>
            <person name="Shirasu K."/>
        </authorList>
    </citation>
    <scope>NUCLEOTIDE SEQUENCE [LARGE SCALE GENOMIC DNA]</scope>
    <source>
        <strain evidence="9 10">NTL11</strain>
    </source>
</reference>
<organism evidence="9 10">
    <name type="scientific">Colletotrichum chlorophyti</name>
    <dbReference type="NCBI Taxonomy" id="708187"/>
    <lineage>
        <taxon>Eukaryota</taxon>
        <taxon>Fungi</taxon>
        <taxon>Dikarya</taxon>
        <taxon>Ascomycota</taxon>
        <taxon>Pezizomycotina</taxon>
        <taxon>Sordariomycetes</taxon>
        <taxon>Hypocreomycetidae</taxon>
        <taxon>Glomerellales</taxon>
        <taxon>Glomerellaceae</taxon>
        <taxon>Colletotrichum</taxon>
    </lineage>
</organism>
<keyword evidence="5" id="KW-0560">Oxidoreductase</keyword>
<dbReference type="PANTHER" id="PTHR46206">
    <property type="entry name" value="CYTOCHROME P450"/>
    <property type="match status" value="1"/>
</dbReference>
<dbReference type="GO" id="GO:0004497">
    <property type="term" value="F:monooxygenase activity"/>
    <property type="evidence" value="ECO:0007669"/>
    <property type="project" value="UniProtKB-KW"/>
</dbReference>
<keyword evidence="8" id="KW-0472">Membrane</keyword>
<dbReference type="GO" id="GO:0046872">
    <property type="term" value="F:metal ion binding"/>
    <property type="evidence" value="ECO:0007669"/>
    <property type="project" value="UniProtKB-KW"/>
</dbReference>
<dbReference type="PANTHER" id="PTHR46206:SF1">
    <property type="entry name" value="P450, PUTATIVE (EUROFUNG)-RELATED"/>
    <property type="match status" value="1"/>
</dbReference>
<dbReference type="AlphaFoldDB" id="A0A1Q8S6L8"/>
<gene>
    <name evidence="9" type="ORF">CCHL11_02039</name>
</gene>
<dbReference type="OrthoDB" id="1844152at2759"/>
<evidence type="ECO:0000256" key="6">
    <source>
        <dbReference type="ARBA" id="ARBA00023004"/>
    </source>
</evidence>
<proteinExistence type="inferred from homology"/>
<feature type="transmembrane region" description="Helical" evidence="8">
    <location>
        <begin position="12"/>
        <end position="37"/>
    </location>
</feature>
<keyword evidence="8" id="KW-1133">Transmembrane helix</keyword>
<evidence type="ECO:0000256" key="3">
    <source>
        <dbReference type="ARBA" id="ARBA00022617"/>
    </source>
</evidence>
<keyword evidence="8" id="KW-0812">Transmembrane</keyword>
<name>A0A1Q8S6L8_9PEZI</name>
<keyword evidence="7" id="KW-0503">Monooxygenase</keyword>
<comment type="similarity">
    <text evidence="2">Belongs to the cytochrome P450 family.</text>
</comment>
<dbReference type="Proteomes" id="UP000186583">
    <property type="component" value="Unassembled WGS sequence"/>
</dbReference>
<keyword evidence="3" id="KW-0349">Heme</keyword>